<organism evidence="1 2">
    <name type="scientific">Paenibacillus uliginis N3/975</name>
    <dbReference type="NCBI Taxonomy" id="1313296"/>
    <lineage>
        <taxon>Bacteria</taxon>
        <taxon>Bacillati</taxon>
        <taxon>Bacillota</taxon>
        <taxon>Bacilli</taxon>
        <taxon>Bacillales</taxon>
        <taxon>Paenibacillaceae</taxon>
        <taxon>Paenibacillus</taxon>
    </lineage>
</organism>
<dbReference type="Proteomes" id="UP000192940">
    <property type="component" value="Chromosome I"/>
</dbReference>
<dbReference type="Pfam" id="PF08863">
    <property type="entry name" value="YolD"/>
    <property type="match status" value="1"/>
</dbReference>
<evidence type="ECO:0000313" key="2">
    <source>
        <dbReference type="Proteomes" id="UP000192940"/>
    </source>
</evidence>
<dbReference type="STRING" id="1313296.SAMN05661091_4005"/>
<dbReference type="AlphaFoldDB" id="A0A1X7HKV9"/>
<dbReference type="InterPro" id="IPR014962">
    <property type="entry name" value="YolD"/>
</dbReference>
<sequence>MKKLTGNGLWESSRMMLFEHRDAILAKQEQKHKQEHPFLDEQQVEWIAEKLSLAYHNKGAVQLQVFGEYGDYNVTGMVDRIDSFKQRICIQGSWIPLCDILEAADTELPS</sequence>
<keyword evidence="2" id="KW-1185">Reference proteome</keyword>
<accession>A0A1X7HKV9</accession>
<protein>
    <submittedName>
        <fullName evidence="1">YolD-like protein</fullName>
    </submittedName>
</protein>
<gene>
    <name evidence="1" type="ORF">SAMN05661091_4005</name>
</gene>
<reference evidence="1 2" key="1">
    <citation type="submission" date="2017-04" db="EMBL/GenBank/DDBJ databases">
        <authorList>
            <person name="Afonso C.L."/>
            <person name="Miller P.J."/>
            <person name="Scott M.A."/>
            <person name="Spackman E."/>
            <person name="Goraichik I."/>
            <person name="Dimitrov K.M."/>
            <person name="Suarez D.L."/>
            <person name="Swayne D.E."/>
        </authorList>
    </citation>
    <scope>NUCLEOTIDE SEQUENCE [LARGE SCALE GENOMIC DNA]</scope>
    <source>
        <strain evidence="1 2">N3/975</strain>
    </source>
</reference>
<name>A0A1X7HKV9_9BACL</name>
<evidence type="ECO:0000313" key="1">
    <source>
        <dbReference type="EMBL" id="SMF87912.1"/>
    </source>
</evidence>
<dbReference type="RefSeq" id="WP_208914793.1">
    <property type="nucleotide sequence ID" value="NZ_LT840184.1"/>
</dbReference>
<proteinExistence type="predicted"/>
<dbReference type="EMBL" id="LT840184">
    <property type="protein sequence ID" value="SMF87912.1"/>
    <property type="molecule type" value="Genomic_DNA"/>
</dbReference>